<dbReference type="RefSeq" id="XP_033686885.1">
    <property type="nucleotide sequence ID" value="XM_033835344.1"/>
</dbReference>
<accession>A0A6A6IN51</accession>
<dbReference type="Gene3D" id="1.20.1280.50">
    <property type="match status" value="1"/>
</dbReference>
<dbReference type="GeneID" id="54588674"/>
<protein>
    <recommendedName>
        <fullName evidence="1">F-box domain-containing protein</fullName>
    </recommendedName>
</protein>
<evidence type="ECO:0000259" key="1">
    <source>
        <dbReference type="PROSITE" id="PS50181"/>
    </source>
</evidence>
<gene>
    <name evidence="2" type="ORF">BU26DRAFT_602374</name>
</gene>
<dbReference type="InterPro" id="IPR036047">
    <property type="entry name" value="F-box-like_dom_sf"/>
</dbReference>
<dbReference type="Pfam" id="PF12937">
    <property type="entry name" value="F-box-like"/>
    <property type="match status" value="1"/>
</dbReference>
<evidence type="ECO:0000313" key="3">
    <source>
        <dbReference type="Proteomes" id="UP000800094"/>
    </source>
</evidence>
<dbReference type="Proteomes" id="UP000800094">
    <property type="component" value="Unassembled WGS sequence"/>
</dbReference>
<reference evidence="2" key="1">
    <citation type="journal article" date="2020" name="Stud. Mycol.">
        <title>101 Dothideomycetes genomes: a test case for predicting lifestyles and emergence of pathogens.</title>
        <authorList>
            <person name="Haridas S."/>
            <person name="Albert R."/>
            <person name="Binder M."/>
            <person name="Bloem J."/>
            <person name="Labutti K."/>
            <person name="Salamov A."/>
            <person name="Andreopoulos B."/>
            <person name="Baker S."/>
            <person name="Barry K."/>
            <person name="Bills G."/>
            <person name="Bluhm B."/>
            <person name="Cannon C."/>
            <person name="Castanera R."/>
            <person name="Culley D."/>
            <person name="Daum C."/>
            <person name="Ezra D."/>
            <person name="Gonzalez J."/>
            <person name="Henrissat B."/>
            <person name="Kuo A."/>
            <person name="Liang C."/>
            <person name="Lipzen A."/>
            <person name="Lutzoni F."/>
            <person name="Magnuson J."/>
            <person name="Mondo S."/>
            <person name="Nolan M."/>
            <person name="Ohm R."/>
            <person name="Pangilinan J."/>
            <person name="Park H.-J."/>
            <person name="Ramirez L."/>
            <person name="Alfaro M."/>
            <person name="Sun H."/>
            <person name="Tritt A."/>
            <person name="Yoshinaga Y."/>
            <person name="Zwiers L.-H."/>
            <person name="Turgeon B."/>
            <person name="Goodwin S."/>
            <person name="Spatafora J."/>
            <person name="Crous P."/>
            <person name="Grigoriev I."/>
        </authorList>
    </citation>
    <scope>NUCLEOTIDE SEQUENCE</scope>
    <source>
        <strain evidence="2">CBS 122368</strain>
    </source>
</reference>
<sequence length="453" mass="52005">MGTARRPIILSDDPDPNHVSLPSYIRRHVNLGFNSNDVAALISAIDSSQKPQLPTLPHLPAEILLHILEHVPIDHILTWRLVCRGFRDAIDGPVMYECLKRAELIGYLGPRAGHPLDLVMEADYERIKLVRASFERLEDCTTTEGIAVQGRAKWSATHAIFQLEDEWWESFSLIRAKYDRNGSWKHLLEALELLSEEDSYGTLRWCMRLDKAVLDLELPVEALKGYLQVDLQNKKVLVEWKDLLFRFIKTETLLRTMMEEKRDSAFTFSYEEDCLRALRRHCLRAALDLNDRSDRQINWAMNLLCPLFGQQRYDHADSLFGGLEYAEDDAIAVLTVLRKEAAMSPRQIAQLRQLAHHRIAMEEELGNTDKLFGDFTSAVFGISPALCILFHQLPKVPCNPLAWSDEVTVREAERIRIWQTQKKTRQQLAVLMKGTVEALSLPDDAFDDLESDF</sequence>
<evidence type="ECO:0000313" key="2">
    <source>
        <dbReference type="EMBL" id="KAF2251881.1"/>
    </source>
</evidence>
<proteinExistence type="predicted"/>
<dbReference type="SMART" id="SM00256">
    <property type="entry name" value="FBOX"/>
    <property type="match status" value="1"/>
</dbReference>
<dbReference type="EMBL" id="ML987192">
    <property type="protein sequence ID" value="KAF2251881.1"/>
    <property type="molecule type" value="Genomic_DNA"/>
</dbReference>
<dbReference type="InterPro" id="IPR001810">
    <property type="entry name" value="F-box_dom"/>
</dbReference>
<name>A0A6A6IN51_9PLEO</name>
<organism evidence="2 3">
    <name type="scientific">Trematosphaeria pertusa</name>
    <dbReference type="NCBI Taxonomy" id="390896"/>
    <lineage>
        <taxon>Eukaryota</taxon>
        <taxon>Fungi</taxon>
        <taxon>Dikarya</taxon>
        <taxon>Ascomycota</taxon>
        <taxon>Pezizomycotina</taxon>
        <taxon>Dothideomycetes</taxon>
        <taxon>Pleosporomycetidae</taxon>
        <taxon>Pleosporales</taxon>
        <taxon>Massarineae</taxon>
        <taxon>Trematosphaeriaceae</taxon>
        <taxon>Trematosphaeria</taxon>
    </lineage>
</organism>
<keyword evidence="3" id="KW-1185">Reference proteome</keyword>
<dbReference type="PROSITE" id="PS50181">
    <property type="entry name" value="FBOX"/>
    <property type="match status" value="1"/>
</dbReference>
<dbReference type="AlphaFoldDB" id="A0A6A6IN51"/>
<dbReference type="SUPFAM" id="SSF81383">
    <property type="entry name" value="F-box domain"/>
    <property type="match status" value="1"/>
</dbReference>
<dbReference type="OrthoDB" id="3695298at2759"/>
<feature type="domain" description="F-box" evidence="1">
    <location>
        <begin position="53"/>
        <end position="99"/>
    </location>
</feature>